<name>A0ABW8M554_9ACTN</name>
<dbReference type="PROSITE" id="PS50943">
    <property type="entry name" value="HTH_CROC1"/>
    <property type="match status" value="1"/>
</dbReference>
<dbReference type="Pfam" id="PF19054">
    <property type="entry name" value="DUF5753"/>
    <property type="match status" value="1"/>
</dbReference>
<dbReference type="RefSeq" id="WP_404748717.1">
    <property type="nucleotide sequence ID" value="NZ_JBJDQH010000025.1"/>
</dbReference>
<evidence type="ECO:0000313" key="3">
    <source>
        <dbReference type="Proteomes" id="UP001620295"/>
    </source>
</evidence>
<dbReference type="SUPFAM" id="SSF47413">
    <property type="entry name" value="lambda repressor-like DNA-binding domains"/>
    <property type="match status" value="1"/>
</dbReference>
<dbReference type="Pfam" id="PF13560">
    <property type="entry name" value="HTH_31"/>
    <property type="match status" value="1"/>
</dbReference>
<evidence type="ECO:0000313" key="2">
    <source>
        <dbReference type="EMBL" id="MFK4272334.1"/>
    </source>
</evidence>
<evidence type="ECO:0000259" key="1">
    <source>
        <dbReference type="PROSITE" id="PS50943"/>
    </source>
</evidence>
<dbReference type="InterPro" id="IPR001387">
    <property type="entry name" value="Cro/C1-type_HTH"/>
</dbReference>
<dbReference type="InterPro" id="IPR043917">
    <property type="entry name" value="DUF5753"/>
</dbReference>
<reference evidence="2 3" key="1">
    <citation type="submission" date="2024-11" db="EMBL/GenBank/DDBJ databases">
        <title>The Natural Products Discovery Center: Release of the First 8490 Sequenced Strains for Exploring Actinobacteria Biosynthetic Diversity.</title>
        <authorList>
            <person name="Kalkreuter E."/>
            <person name="Kautsar S.A."/>
            <person name="Yang D."/>
            <person name="Bader C.D."/>
            <person name="Teijaro C.N."/>
            <person name="Fluegel L."/>
            <person name="Davis C.M."/>
            <person name="Simpson J.R."/>
            <person name="Lauterbach L."/>
            <person name="Steele A.D."/>
            <person name="Gui C."/>
            <person name="Meng S."/>
            <person name="Li G."/>
            <person name="Viehrig K."/>
            <person name="Ye F."/>
            <person name="Su P."/>
            <person name="Kiefer A.F."/>
            <person name="Nichols A."/>
            <person name="Cepeda A.J."/>
            <person name="Yan W."/>
            <person name="Fan B."/>
            <person name="Jiang Y."/>
            <person name="Adhikari A."/>
            <person name="Zheng C.-J."/>
            <person name="Schuster L."/>
            <person name="Cowan T.M."/>
            <person name="Smanski M.J."/>
            <person name="Chevrette M.G."/>
            <person name="De Carvalho L.P.S."/>
            <person name="Shen B."/>
        </authorList>
    </citation>
    <scope>NUCLEOTIDE SEQUENCE [LARGE SCALE GENOMIC DNA]</scope>
    <source>
        <strain evidence="2 3">NPDC020863</strain>
    </source>
</reference>
<dbReference type="EMBL" id="JBJDQH010000025">
    <property type="protein sequence ID" value="MFK4272334.1"/>
    <property type="molecule type" value="Genomic_DNA"/>
</dbReference>
<dbReference type="Proteomes" id="UP001620295">
    <property type="component" value="Unassembled WGS sequence"/>
</dbReference>
<protein>
    <submittedName>
        <fullName evidence="2">Helix-turn-helix domain-containing protein</fullName>
    </submittedName>
</protein>
<proteinExistence type="predicted"/>
<dbReference type="InterPro" id="IPR010982">
    <property type="entry name" value="Lambda_DNA-bd_dom_sf"/>
</dbReference>
<dbReference type="Gene3D" id="1.10.260.40">
    <property type="entry name" value="lambda repressor-like DNA-binding domains"/>
    <property type="match status" value="1"/>
</dbReference>
<dbReference type="SMART" id="SM00530">
    <property type="entry name" value="HTH_XRE"/>
    <property type="match status" value="1"/>
</dbReference>
<feature type="domain" description="HTH cro/C1-type" evidence="1">
    <location>
        <begin position="21"/>
        <end position="75"/>
    </location>
</feature>
<keyword evidence="3" id="KW-1185">Reference proteome</keyword>
<sequence>MAWKKSTVSKSVYRRQLAARLRDLREDAELTLADVARKVEVSQGSLSRIETGDRGTTPLLVKALLDCYEVTDTTLREDLLDLVRADQAQKRPWWKKYATVVNTTQYGGYLTLESSATSLRTYQPLLVPGLLQTEAYAREIITEMRPDLSARQVQALVDVRMRRQEMLDTDNAPTLWAVIDEAAIRRHIRSTETARQQLEKLVHASEHPRITIQFLPFTAGAHAGLYGSFMLMDFPAPTPEVVWVENLTNSVCFEDPGDVDRYIEVFDHLRSRALEPSETCRRFRTIARELQHEEP</sequence>
<accession>A0ABW8M554</accession>
<comment type="caution">
    <text evidence="2">The sequence shown here is derived from an EMBL/GenBank/DDBJ whole genome shotgun (WGS) entry which is preliminary data.</text>
</comment>
<organism evidence="2 3">
    <name type="scientific">Streptomyces milbemycinicus</name>
    <dbReference type="NCBI Taxonomy" id="476552"/>
    <lineage>
        <taxon>Bacteria</taxon>
        <taxon>Bacillati</taxon>
        <taxon>Actinomycetota</taxon>
        <taxon>Actinomycetes</taxon>
        <taxon>Kitasatosporales</taxon>
        <taxon>Streptomycetaceae</taxon>
        <taxon>Streptomyces</taxon>
    </lineage>
</organism>
<gene>
    <name evidence="2" type="ORF">ACI2L5_46760</name>
</gene>
<dbReference type="CDD" id="cd00093">
    <property type="entry name" value="HTH_XRE"/>
    <property type="match status" value="1"/>
</dbReference>